<feature type="transmembrane region" description="Helical" evidence="6">
    <location>
        <begin position="20"/>
        <end position="40"/>
    </location>
</feature>
<keyword evidence="9" id="KW-1185">Reference proteome</keyword>
<proteinExistence type="predicted"/>
<accession>A0ABZ1XNV5</accession>
<gene>
    <name evidence="8" type="ORF">OG515_21160</name>
</gene>
<organism evidence="8 9">
    <name type="scientific">Streptomyces melanogenes</name>
    <dbReference type="NCBI Taxonomy" id="67326"/>
    <lineage>
        <taxon>Bacteria</taxon>
        <taxon>Bacillati</taxon>
        <taxon>Actinomycetota</taxon>
        <taxon>Actinomycetes</taxon>
        <taxon>Kitasatosporales</taxon>
        <taxon>Streptomycetaceae</taxon>
        <taxon>Streptomyces</taxon>
    </lineage>
</organism>
<keyword evidence="4 6" id="KW-1133">Transmembrane helix</keyword>
<comment type="subcellular location">
    <subcellularLocation>
        <location evidence="1">Cell membrane</location>
        <topology evidence="1">Multi-pass membrane protein</topology>
    </subcellularLocation>
</comment>
<protein>
    <submittedName>
        <fullName evidence="8">Type II secretion system F family protein</fullName>
    </submittedName>
</protein>
<keyword evidence="5 6" id="KW-0472">Membrane</keyword>
<dbReference type="PANTHER" id="PTHR35007">
    <property type="entry name" value="INTEGRAL MEMBRANE PROTEIN-RELATED"/>
    <property type="match status" value="1"/>
</dbReference>
<evidence type="ECO:0000256" key="5">
    <source>
        <dbReference type="ARBA" id="ARBA00023136"/>
    </source>
</evidence>
<dbReference type="RefSeq" id="WP_329400935.1">
    <property type="nucleotide sequence ID" value="NZ_CP109019.1"/>
</dbReference>
<evidence type="ECO:0000256" key="2">
    <source>
        <dbReference type="ARBA" id="ARBA00022475"/>
    </source>
</evidence>
<evidence type="ECO:0000256" key="1">
    <source>
        <dbReference type="ARBA" id="ARBA00004651"/>
    </source>
</evidence>
<feature type="transmembrane region" description="Helical" evidence="6">
    <location>
        <begin position="268"/>
        <end position="293"/>
    </location>
</feature>
<feature type="domain" description="Type II secretion system protein GspF" evidence="7">
    <location>
        <begin position="159"/>
        <end position="280"/>
    </location>
</feature>
<keyword evidence="2" id="KW-1003">Cell membrane</keyword>
<keyword evidence="3 6" id="KW-0812">Transmembrane</keyword>
<dbReference type="EMBL" id="CP109019">
    <property type="protein sequence ID" value="WUT84516.1"/>
    <property type="molecule type" value="Genomic_DNA"/>
</dbReference>
<dbReference type="InterPro" id="IPR018076">
    <property type="entry name" value="T2SS_GspF_dom"/>
</dbReference>
<evidence type="ECO:0000313" key="8">
    <source>
        <dbReference type="EMBL" id="WUT84516.1"/>
    </source>
</evidence>
<name>A0ABZ1XNV5_9ACTN</name>
<reference evidence="8" key="1">
    <citation type="submission" date="2022-10" db="EMBL/GenBank/DDBJ databases">
        <title>The complete genomes of actinobacterial strains from the NBC collection.</title>
        <authorList>
            <person name="Joergensen T.S."/>
            <person name="Alvarez Arevalo M."/>
            <person name="Sterndorff E.B."/>
            <person name="Faurdal D."/>
            <person name="Vuksanovic O."/>
            <person name="Mourched A.-S."/>
            <person name="Charusanti P."/>
            <person name="Shaw S."/>
            <person name="Blin K."/>
            <person name="Weber T."/>
        </authorList>
    </citation>
    <scope>NUCLEOTIDE SEQUENCE</scope>
    <source>
        <strain evidence="8">NBC_00668</strain>
    </source>
</reference>
<evidence type="ECO:0000256" key="3">
    <source>
        <dbReference type="ARBA" id="ARBA00022692"/>
    </source>
</evidence>
<evidence type="ECO:0000256" key="4">
    <source>
        <dbReference type="ARBA" id="ARBA00022989"/>
    </source>
</evidence>
<feature type="transmembrane region" description="Helical" evidence="6">
    <location>
        <begin position="110"/>
        <end position="132"/>
    </location>
</feature>
<sequence length="295" mass="29833">MSGRPGFGGAGGEALGDVFHRLGVMAAIAALVLWTGLELVRRRRERAVRRRVVDLLVGVGAGAAWRDGESARLPGTWPRDARASVARLMGGGAARGTLVRAWAGPLGVLAAAYVLIGGVPGAVAGLVAAYGARRWARRRKPQRARPGAESVDPELPLAADLLAACLSAGAGPREAAGAVGESLDGPVGRRLAQIAAELRLGGEPAEVWGRLGAIPGAAGLARCLERAASSGAPAAGPVGRVAERCRAERARTTAARARRAGVLITGPLGLCFLPAFLAAGVAPVVIGLAGGLLKH</sequence>
<dbReference type="Proteomes" id="UP001432060">
    <property type="component" value="Chromosome"/>
</dbReference>
<dbReference type="PANTHER" id="PTHR35007:SF3">
    <property type="entry name" value="POSSIBLE CONSERVED ALANINE RICH MEMBRANE PROTEIN"/>
    <property type="match status" value="1"/>
</dbReference>
<evidence type="ECO:0000256" key="6">
    <source>
        <dbReference type="SAM" id="Phobius"/>
    </source>
</evidence>
<dbReference type="Pfam" id="PF00482">
    <property type="entry name" value="T2SSF"/>
    <property type="match status" value="1"/>
</dbReference>
<evidence type="ECO:0000259" key="7">
    <source>
        <dbReference type="Pfam" id="PF00482"/>
    </source>
</evidence>
<evidence type="ECO:0000313" key="9">
    <source>
        <dbReference type="Proteomes" id="UP001432060"/>
    </source>
</evidence>